<dbReference type="InterPro" id="IPR001296">
    <property type="entry name" value="Glyco_trans_1"/>
</dbReference>
<name>A0A933LQU7_UNCTE</name>
<dbReference type="InterPro" id="IPR050194">
    <property type="entry name" value="Glycosyltransferase_grp1"/>
</dbReference>
<protein>
    <submittedName>
        <fullName evidence="3">Glycosyltransferase</fullName>
    </submittedName>
</protein>
<dbReference type="GO" id="GO:0016757">
    <property type="term" value="F:glycosyltransferase activity"/>
    <property type="evidence" value="ECO:0007669"/>
    <property type="project" value="InterPro"/>
</dbReference>
<evidence type="ECO:0000313" key="4">
    <source>
        <dbReference type="Proteomes" id="UP000772181"/>
    </source>
</evidence>
<dbReference type="SUPFAM" id="SSF53756">
    <property type="entry name" value="UDP-Glycosyltransferase/glycogen phosphorylase"/>
    <property type="match status" value="1"/>
</dbReference>
<dbReference type="Pfam" id="PF00534">
    <property type="entry name" value="Glycos_transf_1"/>
    <property type="match status" value="1"/>
</dbReference>
<organism evidence="3 4">
    <name type="scientific">Tectimicrobiota bacterium</name>
    <dbReference type="NCBI Taxonomy" id="2528274"/>
    <lineage>
        <taxon>Bacteria</taxon>
        <taxon>Pseudomonadati</taxon>
        <taxon>Nitrospinota/Tectimicrobiota group</taxon>
        <taxon>Candidatus Tectimicrobiota</taxon>
    </lineage>
</organism>
<dbReference type="Pfam" id="PF13439">
    <property type="entry name" value="Glyco_transf_4"/>
    <property type="match status" value="1"/>
</dbReference>
<evidence type="ECO:0000259" key="1">
    <source>
        <dbReference type="Pfam" id="PF00534"/>
    </source>
</evidence>
<gene>
    <name evidence="3" type="ORF">HY730_04795</name>
</gene>
<dbReference type="PANTHER" id="PTHR45947:SF3">
    <property type="entry name" value="SULFOQUINOVOSYL TRANSFERASE SQD2"/>
    <property type="match status" value="1"/>
</dbReference>
<comment type="caution">
    <text evidence="3">The sequence shown here is derived from an EMBL/GenBank/DDBJ whole genome shotgun (WGS) entry which is preliminary data.</text>
</comment>
<feature type="domain" description="Glycosyl transferase family 1" evidence="1">
    <location>
        <begin position="227"/>
        <end position="395"/>
    </location>
</feature>
<dbReference type="Proteomes" id="UP000772181">
    <property type="component" value="Unassembled WGS sequence"/>
</dbReference>
<dbReference type="InterPro" id="IPR028098">
    <property type="entry name" value="Glyco_trans_4-like_N"/>
</dbReference>
<dbReference type="PANTHER" id="PTHR45947">
    <property type="entry name" value="SULFOQUINOVOSYL TRANSFERASE SQD2"/>
    <property type="match status" value="1"/>
</dbReference>
<evidence type="ECO:0000313" key="3">
    <source>
        <dbReference type="EMBL" id="MBI4595682.1"/>
    </source>
</evidence>
<dbReference type="EMBL" id="JACQWF010000220">
    <property type="protein sequence ID" value="MBI4595682.1"/>
    <property type="molecule type" value="Genomic_DNA"/>
</dbReference>
<dbReference type="AlphaFoldDB" id="A0A933LQU7"/>
<evidence type="ECO:0000259" key="2">
    <source>
        <dbReference type="Pfam" id="PF13439"/>
    </source>
</evidence>
<feature type="domain" description="Glycosyltransferase subfamily 4-like N-terminal" evidence="2">
    <location>
        <begin position="32"/>
        <end position="209"/>
    </location>
</feature>
<reference evidence="3" key="1">
    <citation type="submission" date="2020-07" db="EMBL/GenBank/DDBJ databases">
        <title>Huge and variable diversity of episymbiotic CPR bacteria and DPANN archaea in groundwater ecosystems.</title>
        <authorList>
            <person name="He C.Y."/>
            <person name="Keren R."/>
            <person name="Whittaker M."/>
            <person name="Farag I.F."/>
            <person name="Doudna J."/>
            <person name="Cate J.H.D."/>
            <person name="Banfield J.F."/>
        </authorList>
    </citation>
    <scope>NUCLEOTIDE SEQUENCE</scope>
    <source>
        <strain evidence="3">NC_groundwater_1482_Ag_S-0.65um_47_24</strain>
    </source>
</reference>
<accession>A0A933LQU7</accession>
<dbReference type="Gene3D" id="3.40.50.2000">
    <property type="entry name" value="Glycogen Phosphorylase B"/>
    <property type="match status" value="2"/>
</dbReference>
<proteinExistence type="predicted"/>
<sequence length="429" mass="47456">MNASNFRHNSLRVAMISIHSCPLAILGGPDSGGMNVYIRELSRQLGALGIAVDVFTRMKYPSLPKIVHMGPSARVIHLPAGEIGPYEKHKIWDHLDEFTSGIMDFAREEGIDYGLVHGHYWLSGSVAGQLKDTWQIPMAQMFHTLGELKNRAFKDEEHRETELRIQVEQEVMAQADLIIASTPLEKAHMTWFYKAYPAKIKIVPCGVDSSLFKPIPPPVAKSLLGIKKEKIILFVGRLDPIKGIDFLFEAMTFLVNKMQFSRDDLALYILGGVNNQFGTGTDAGYLKVKEKINSMHLEDIVILQGAQLQEILPYYYSSADVCVLPSFYESFGLVSLEAMACGTPMIASRVGGLPFVIEDGKTGFLVPAGNSTILAEKIAQLLSNPSLRSAFAMKAVEMAGSYDWEHVAHRVACLYDGLLADTLSYGIQK</sequence>